<dbReference type="GO" id="GO:0042622">
    <property type="term" value="C:photoreceptor outer segment membrane"/>
    <property type="evidence" value="ECO:0007669"/>
    <property type="project" value="TreeGrafter"/>
</dbReference>
<dbReference type="GO" id="GO:0045745">
    <property type="term" value="P:positive regulation of G protein-coupled receptor signaling pathway"/>
    <property type="evidence" value="ECO:0007669"/>
    <property type="project" value="TreeGrafter"/>
</dbReference>
<dbReference type="GO" id="GO:0007601">
    <property type="term" value="P:visual perception"/>
    <property type="evidence" value="ECO:0007669"/>
    <property type="project" value="UniProtKB-KW"/>
</dbReference>
<evidence type="ECO:0000256" key="8">
    <source>
        <dbReference type="ARBA" id="ARBA00025377"/>
    </source>
</evidence>
<keyword evidence="7" id="KW-0844">Vision</keyword>
<reference evidence="10" key="1">
    <citation type="submission" date="2025-08" db="UniProtKB">
        <authorList>
            <consortium name="Ensembl"/>
        </authorList>
    </citation>
    <scope>IDENTIFICATION</scope>
</reference>
<feature type="compositionally biased region" description="Basic residues" evidence="9">
    <location>
        <begin position="27"/>
        <end position="40"/>
    </location>
</feature>
<dbReference type="GO" id="GO:0047555">
    <property type="term" value="F:3',5'-cyclic-GMP phosphodiesterase activity"/>
    <property type="evidence" value="ECO:0007669"/>
    <property type="project" value="UniProtKB-EC"/>
</dbReference>
<evidence type="ECO:0000256" key="5">
    <source>
        <dbReference type="ARBA" id="ARBA00022606"/>
    </source>
</evidence>
<dbReference type="InterPro" id="IPR006952">
    <property type="entry name" value="PDE6_gamma"/>
</dbReference>
<sequence>MNAAAAAAAGEDKAASSEFQQKESRQFKSKAPKPGQKRRLTVNSAVVCPWEEFGDADLNELAQFGII</sequence>
<keyword evidence="6" id="KW-0378">Hydrolase</keyword>
<dbReference type="Gene3D" id="4.10.1120.10">
    <property type="entry name" value="Retinal cGMP phosphodiesterase, gamma subunit"/>
    <property type="match status" value="1"/>
</dbReference>
<dbReference type="GeneTree" id="ENSGT00940000177797"/>
<dbReference type="PANTHER" id="PTHR12122">
    <property type="entry name" value="RETINAL CONE RHODOPSIN-SENSITIVE CGMP 3',5'-CYCLIC PHOSPHODIESTERASE GAMMA-SUBUNIT-RELATED"/>
    <property type="match status" value="1"/>
</dbReference>
<comment type="catalytic activity">
    <reaction evidence="1">
        <text>3',5'-cyclic GMP + H2O = GMP + H(+)</text>
        <dbReference type="Rhea" id="RHEA:16957"/>
        <dbReference type="ChEBI" id="CHEBI:15377"/>
        <dbReference type="ChEBI" id="CHEBI:15378"/>
        <dbReference type="ChEBI" id="CHEBI:57746"/>
        <dbReference type="ChEBI" id="CHEBI:58115"/>
        <dbReference type="EC" id="3.1.4.35"/>
    </reaction>
</comment>
<evidence type="ECO:0000256" key="9">
    <source>
        <dbReference type="SAM" id="MobiDB-lite"/>
    </source>
</evidence>
<keyword evidence="5" id="KW-0716">Sensory transduction</keyword>
<name>A0A8C7WZ09_9TELE</name>
<dbReference type="GO" id="GO:0030553">
    <property type="term" value="F:cGMP binding"/>
    <property type="evidence" value="ECO:0007669"/>
    <property type="project" value="InterPro"/>
</dbReference>
<feature type="compositionally biased region" description="Basic and acidic residues" evidence="9">
    <location>
        <begin position="10"/>
        <end position="26"/>
    </location>
</feature>
<dbReference type="Proteomes" id="UP000694383">
    <property type="component" value="Unplaced"/>
</dbReference>
<comment type="function">
    <text evidence="8">Participates in processes of transmission and amplification of the visual signal. cGMP-PDEs are the effector molecules in G-protein-mediated phototransduction in vertebrate rods and cones.</text>
</comment>
<organism evidence="10 11">
    <name type="scientific">Oryzias sinensis</name>
    <name type="common">Chinese medaka</name>
    <dbReference type="NCBI Taxonomy" id="183150"/>
    <lineage>
        <taxon>Eukaryota</taxon>
        <taxon>Metazoa</taxon>
        <taxon>Chordata</taxon>
        <taxon>Craniata</taxon>
        <taxon>Vertebrata</taxon>
        <taxon>Euteleostomi</taxon>
        <taxon>Actinopterygii</taxon>
        <taxon>Neopterygii</taxon>
        <taxon>Teleostei</taxon>
        <taxon>Neoteleostei</taxon>
        <taxon>Acanthomorphata</taxon>
        <taxon>Ovalentaria</taxon>
        <taxon>Atherinomorphae</taxon>
        <taxon>Beloniformes</taxon>
        <taxon>Adrianichthyidae</taxon>
        <taxon>Oryziinae</taxon>
        <taxon>Oryzias</taxon>
    </lineage>
</organism>
<evidence type="ECO:0000256" key="1">
    <source>
        <dbReference type="ARBA" id="ARBA00000583"/>
    </source>
</evidence>
<proteinExistence type="inferred from homology"/>
<evidence type="ECO:0000256" key="2">
    <source>
        <dbReference type="ARBA" id="ARBA00006377"/>
    </source>
</evidence>
<evidence type="ECO:0000256" key="3">
    <source>
        <dbReference type="ARBA" id="ARBA00012319"/>
    </source>
</evidence>
<comment type="similarity">
    <text evidence="2">Belongs to the rod/cone cGMP-PDE gamma subunit family.</text>
</comment>
<evidence type="ECO:0000313" key="11">
    <source>
        <dbReference type="Proteomes" id="UP000694383"/>
    </source>
</evidence>
<dbReference type="PANTHER" id="PTHR12122:SF8">
    <property type="entry name" value="RHODOPSIN-SENSITIVE CGMP 3',5'-CYCLIC PHOSPHODIESTERASE SUBUNIT GAMMA"/>
    <property type="match status" value="1"/>
</dbReference>
<reference evidence="10" key="2">
    <citation type="submission" date="2025-09" db="UniProtKB">
        <authorList>
            <consortium name="Ensembl"/>
        </authorList>
    </citation>
    <scope>IDENTIFICATION</scope>
</reference>
<keyword evidence="11" id="KW-1185">Reference proteome</keyword>
<feature type="region of interest" description="Disordered" evidence="9">
    <location>
        <begin position="1"/>
        <end position="40"/>
    </location>
</feature>
<dbReference type="Pfam" id="PF04868">
    <property type="entry name" value="PDE6_gamma"/>
    <property type="match status" value="1"/>
</dbReference>
<accession>A0A8C7WZ09</accession>
<dbReference type="Ensembl" id="ENSOSIT00000005936.1">
    <property type="protein sequence ID" value="ENSOSIP00000005536.1"/>
    <property type="gene ID" value="ENSOSIG00000003826.1"/>
</dbReference>
<dbReference type="EC" id="3.1.4.35" evidence="3"/>
<dbReference type="GO" id="GO:0045742">
    <property type="term" value="P:positive regulation of epidermal growth factor receptor signaling pathway"/>
    <property type="evidence" value="ECO:0007669"/>
    <property type="project" value="TreeGrafter"/>
</dbReference>
<protein>
    <recommendedName>
        <fullName evidence="3">3',5'-cyclic-GMP phosphodiesterase</fullName>
        <ecNumber evidence="3">3.1.4.35</ecNumber>
    </recommendedName>
</protein>
<dbReference type="InterPro" id="IPR037030">
    <property type="entry name" value="PDE6_gamma_sf"/>
</dbReference>
<evidence type="ECO:0000313" key="10">
    <source>
        <dbReference type="Ensembl" id="ENSOSIP00000005536.1"/>
    </source>
</evidence>
<evidence type="ECO:0000256" key="7">
    <source>
        <dbReference type="ARBA" id="ARBA00023305"/>
    </source>
</evidence>
<evidence type="ECO:0000256" key="6">
    <source>
        <dbReference type="ARBA" id="ARBA00022801"/>
    </source>
</evidence>
<keyword evidence="4" id="KW-0140">cGMP</keyword>
<dbReference type="AlphaFoldDB" id="A0A8C7WZ09"/>
<evidence type="ECO:0000256" key="4">
    <source>
        <dbReference type="ARBA" id="ARBA00022535"/>
    </source>
</evidence>